<dbReference type="Proteomes" id="UP001440612">
    <property type="component" value="Chromosome"/>
</dbReference>
<organism evidence="2 3">
    <name type="scientific">Yoonia phaeophyticola</name>
    <dbReference type="NCBI Taxonomy" id="3137369"/>
    <lineage>
        <taxon>Bacteria</taxon>
        <taxon>Pseudomonadati</taxon>
        <taxon>Pseudomonadota</taxon>
        <taxon>Alphaproteobacteria</taxon>
        <taxon>Rhodobacterales</taxon>
        <taxon>Paracoccaceae</taxon>
        <taxon>Yoonia</taxon>
    </lineage>
</organism>
<reference evidence="3" key="1">
    <citation type="submission" date="2024-04" db="EMBL/GenBank/DDBJ databases">
        <title>Phylogenomic analyses of a clade within the roseobacter group suggest taxonomic reassignments of species of the genera Aestuariivita, Citreicella, Loktanella, Nautella, Pelagibaca, Ruegeria, Thalassobius, Thiobacimonas and Tropicibacter, and the proposal o.</title>
        <authorList>
            <person name="Jeon C.O."/>
        </authorList>
    </citation>
    <scope>NUCLEOTIDE SEQUENCE [LARGE SCALE GENOMIC DNA]</scope>
    <source>
        <strain evidence="3">BS5-3</strain>
    </source>
</reference>
<evidence type="ECO:0000313" key="2">
    <source>
        <dbReference type="EMBL" id="WZC50545.1"/>
    </source>
</evidence>
<sequence>MEFDIIFVLGLLVVAFGIPSFAGAYAEKRRPTRAIVVFLIGGAMIYYAIIMNPGAYSLATIDDTILTVIGRFLNE</sequence>
<keyword evidence="3" id="KW-1185">Reference proteome</keyword>
<feature type="transmembrane region" description="Helical" evidence="1">
    <location>
        <begin position="6"/>
        <end position="26"/>
    </location>
</feature>
<keyword evidence="1" id="KW-0472">Membrane</keyword>
<proteinExistence type="predicted"/>
<name>A0ABZ2V7J3_9RHOB</name>
<dbReference type="RefSeq" id="WP_341368647.1">
    <property type="nucleotide sequence ID" value="NZ_CP150951.2"/>
</dbReference>
<accession>A0ABZ2V7J3</accession>
<dbReference type="EMBL" id="CP150951">
    <property type="protein sequence ID" value="WZC50545.1"/>
    <property type="molecule type" value="Genomic_DNA"/>
</dbReference>
<keyword evidence="1" id="KW-0812">Transmembrane</keyword>
<evidence type="ECO:0000313" key="3">
    <source>
        <dbReference type="Proteomes" id="UP001440612"/>
    </source>
</evidence>
<evidence type="ECO:0008006" key="4">
    <source>
        <dbReference type="Google" id="ProtNLM"/>
    </source>
</evidence>
<evidence type="ECO:0000256" key="1">
    <source>
        <dbReference type="SAM" id="Phobius"/>
    </source>
</evidence>
<protein>
    <recommendedName>
        <fullName evidence="4">50S ribosomal protein L35</fullName>
    </recommendedName>
</protein>
<feature type="transmembrane region" description="Helical" evidence="1">
    <location>
        <begin position="33"/>
        <end position="50"/>
    </location>
</feature>
<gene>
    <name evidence="2" type="ORF">AABB29_07970</name>
</gene>
<keyword evidence="1" id="KW-1133">Transmembrane helix</keyword>